<name>A0A4R7VF96_9PSEU</name>
<proteinExistence type="predicted"/>
<evidence type="ECO:0000313" key="1">
    <source>
        <dbReference type="EMBL" id="TDV47903.1"/>
    </source>
</evidence>
<reference evidence="1 2" key="1">
    <citation type="submission" date="2019-03" db="EMBL/GenBank/DDBJ databases">
        <title>Genomic Encyclopedia of Archaeal and Bacterial Type Strains, Phase II (KMG-II): from individual species to whole genera.</title>
        <authorList>
            <person name="Goeker M."/>
        </authorList>
    </citation>
    <scope>NUCLEOTIDE SEQUENCE [LARGE SCALE GENOMIC DNA]</scope>
    <source>
        <strain evidence="1 2">DSM 45499</strain>
    </source>
</reference>
<dbReference type="Proteomes" id="UP000294927">
    <property type="component" value="Unassembled WGS sequence"/>
</dbReference>
<comment type="caution">
    <text evidence="1">The sequence shown here is derived from an EMBL/GenBank/DDBJ whole genome shotgun (WGS) entry which is preliminary data.</text>
</comment>
<keyword evidence="2" id="KW-1185">Reference proteome</keyword>
<dbReference type="OrthoDB" id="9791748at2"/>
<dbReference type="InterPro" id="IPR025566">
    <property type="entry name" value="DUF4331"/>
</dbReference>
<sequence>MSSHREAPEISKDPVADSTDVYAFVSPDRPDTVTLIANYVPLQAPAGGPNFYEFGDDVRYELHVDNDGDGEPDVTYEFRFTTEVRNPNTFLYNTGPIPSLDSPNWNRRQFYTVLRRDARGREQQLAHRVPCPPCNIGPLSTPNYPKLADAAVRDLGGGRRVFAGQRAEGFYVDLGAVFDLLDPRPFADAHEHFGLKKFPQAGPGVNATKNFNVHTIALQVPRSDLTRDGHRVKDPADPRAVIGVWTTASRQRVRMLDTELNNTWATGPYRQVSRLANPLFNEVVIPMGQKDFWNTQPPSGDSRFAKFVSKPEVAQLLPVLFPGVFPNLDVLNKSGAPRADLLAILLTGIPPGLIPGFQNFTGRTQADLVRLNTAIPPSDEPSIHGLLGGDLAGFPNGRRVFDDVVAIELRAIAGATYPLVDKNYVPDPAAAQVDDGVTPDSLDIPYLHRFPYLGVPNSGFATPSE</sequence>
<dbReference type="EMBL" id="SOCP01000009">
    <property type="protein sequence ID" value="TDV47903.1"/>
    <property type="molecule type" value="Genomic_DNA"/>
</dbReference>
<gene>
    <name evidence="1" type="ORF">CLV71_109138</name>
</gene>
<dbReference type="AlphaFoldDB" id="A0A4R7VF96"/>
<dbReference type="RefSeq" id="WP_133905189.1">
    <property type="nucleotide sequence ID" value="NZ_SOCP01000009.1"/>
</dbReference>
<protein>
    <submittedName>
        <fullName evidence="1">Uncharacterized protein DUF4331</fullName>
    </submittedName>
</protein>
<evidence type="ECO:0000313" key="2">
    <source>
        <dbReference type="Proteomes" id="UP000294927"/>
    </source>
</evidence>
<organism evidence="1 2">
    <name type="scientific">Actinophytocola oryzae</name>
    <dbReference type="NCBI Taxonomy" id="502181"/>
    <lineage>
        <taxon>Bacteria</taxon>
        <taxon>Bacillati</taxon>
        <taxon>Actinomycetota</taxon>
        <taxon>Actinomycetes</taxon>
        <taxon>Pseudonocardiales</taxon>
        <taxon>Pseudonocardiaceae</taxon>
    </lineage>
</organism>
<accession>A0A4R7VF96</accession>
<dbReference type="Pfam" id="PF14224">
    <property type="entry name" value="DUF4331"/>
    <property type="match status" value="1"/>
</dbReference>